<dbReference type="InterPro" id="IPR008640">
    <property type="entry name" value="Adhesin_Head_dom"/>
</dbReference>
<evidence type="ECO:0000256" key="10">
    <source>
        <dbReference type="ARBA" id="ARBA00023237"/>
    </source>
</evidence>
<dbReference type="RefSeq" id="WP_272143046.1">
    <property type="nucleotide sequence ID" value="NZ_CP109886.1"/>
</dbReference>
<dbReference type="GO" id="GO:0009986">
    <property type="term" value="C:cell surface"/>
    <property type="evidence" value="ECO:0007669"/>
    <property type="project" value="UniProtKB-SubCell"/>
</dbReference>
<evidence type="ECO:0000256" key="11">
    <source>
        <dbReference type="SAM" id="MobiDB-lite"/>
    </source>
</evidence>
<accession>A0AAJ5R3F1</accession>
<feature type="domain" description="Trimeric autotransporter adhesin YadA-like head" evidence="13">
    <location>
        <begin position="220"/>
        <end position="243"/>
    </location>
</feature>
<keyword evidence="9" id="KW-0472">Membrane</keyword>
<dbReference type="InterPro" id="IPR005594">
    <property type="entry name" value="YadA_C"/>
</dbReference>
<keyword evidence="6" id="KW-0812">Transmembrane</keyword>
<dbReference type="Pfam" id="PF05658">
    <property type="entry name" value="YadA_head"/>
    <property type="match status" value="5"/>
</dbReference>
<evidence type="ECO:0000256" key="7">
    <source>
        <dbReference type="ARBA" id="ARBA00022729"/>
    </source>
</evidence>
<dbReference type="GO" id="GO:0015031">
    <property type="term" value="P:protein transport"/>
    <property type="evidence" value="ECO:0007669"/>
    <property type="project" value="UniProtKB-KW"/>
</dbReference>
<feature type="domain" description="Trimeric autotransporter adhesin YadA-like C-terminal membrane anchor" evidence="12">
    <location>
        <begin position="1380"/>
        <end position="1440"/>
    </location>
</feature>
<dbReference type="Proteomes" id="UP001211513">
    <property type="component" value="Chromosome"/>
</dbReference>
<dbReference type="InterPro" id="IPR008635">
    <property type="entry name" value="Coiled_stalk_dom"/>
</dbReference>
<protein>
    <submittedName>
        <fullName evidence="15">YadA-like family protein</fullName>
    </submittedName>
</protein>
<keyword evidence="4" id="KW-0813">Transport</keyword>
<sequence>MQIHTALPMVRLGGIEGVDPLFLPKYKIGRSLQHAVMTSAASSKKGTQPRRSNNAMTAKRSAKPHDRRQLHIVLLTVLAASTGYTGKVAAQVYVNSDSTENCVEILGDSSQTSFIHSASNDKCKPDFTQTEYSLFYDYRNLVLGGSLYVNEGKLGLVDISGATYSMRLGSIATMNGSAGIDSIAIGSGQGSKTDGNTSGATVAQGLRSIAIGTTARSQSQDAISIGTGASTTGNFAIAIGNGALTSIANGIALGASSSVTTRGGVALGQGSLAATASGITGYDPVTKTTSTLSTSMWRSTLGAVSIGNITSSTSQTRQLTGLAAGRSDTDAVNVAQLKLLAESVGGGWNLTASGANSSNVALGESVDLKNSDGNLLITKTTDSNDVTFNLATALKVDSLTTGNTAMTTDGVAVGSNVKLGSTGLVITDGPSVTSSGISAGNQKITNVAAGTADTDAVNFSQLQAVSSTASKGWNLLASGTNSSNVAPGESVDLKNSDGNLLITKTTDSNDVTFNLATALKVDSLTTGNTAMTTDGVTVGKRVTLDSTGLVIAEGPSVISSGINAAGQKIINVGTGTADTDAVNFGQLQAVSDTASKGWNLLASGTNSSNVAPGASVDLKNTDGNLLITKAIGINDVTFNLATALEVDSLTTGNTAMTTDGVAVGSNVKLGSTGLVITDGPSVTSSGISAGNQKITNVAAGTADTDAVNFSQLQAVSSTASKGWNLLASGANSSNVAPGESVDLKNSDGNLLITKTTDSNDVTFNLATALKVDSLTTGNTAMTTDGVAVGSNVKLGSTGLVITDGPSVTSSGISAGNQKITNVAAGTADTDAVNFSQLQAVSSTASKGWNLLASGANSSNVAPGGSVDLKNSDGNLLITKTTDSNDVTFNLATALEVDSLTTGNTAMTTDGVAVGSNVKLGSTGLVITDGPSVTSSGISAGNQKITNVAAGTADTDAVNFSQLQAVSSTASKGWNLLASGANSSNVAPGESVDLKNTDGNIVISKESGSNDVLFNLSSSLKLDKLTVGDTVMTTNGVTVGSGVTLGSMGLVITDGPSVTSSGINAGSQKITNVAAGTADTDAVNLSQLNTAMASSGAKSVHYYSTYDGGTQGGNYNGDGATGTGSIAVGVGTLASAEGATAIGSGAAASGKGSTAIGRNAVASADGSVALGDGAKDGARGAESYTGKYSGVQNNTVGTVSVGDASKGETRTVSNVADAKEATDAVNLRQLDQVAQDANRYVDNKIESLSEGQTFVKVNSVNNSATPIAAGVDATAIGVGATASGADSIAMGNKASASADNAVAIGNHSVADRANTVSVGSAGSERQVTNVAAGTADTDAVNVSQLNQGLITAKQYTDGVVGSLRRDTDGGVAAAIATANLPQAYIPGRGMTSVGVSSYRGQSAIAVGVSSVSESGRWVFKFSGSANTRSQVGIGAGVGYQW</sequence>
<evidence type="ECO:0000256" key="4">
    <source>
        <dbReference type="ARBA" id="ARBA00022448"/>
    </source>
</evidence>
<dbReference type="Pfam" id="PF05662">
    <property type="entry name" value="YadA_stalk"/>
    <property type="match status" value="9"/>
</dbReference>
<feature type="domain" description="Trimeric autotransporter adhesin YadA-like stalk" evidence="14">
    <location>
        <begin position="1068"/>
        <end position="1096"/>
    </location>
</feature>
<keyword evidence="10" id="KW-0998">Cell outer membrane</keyword>
<evidence type="ECO:0000256" key="1">
    <source>
        <dbReference type="ARBA" id="ARBA00004241"/>
    </source>
</evidence>
<dbReference type="SUPFAM" id="SSF54523">
    <property type="entry name" value="Pili subunits"/>
    <property type="match status" value="1"/>
</dbReference>
<dbReference type="InterPro" id="IPR045584">
    <property type="entry name" value="Pilin-like"/>
</dbReference>
<evidence type="ECO:0000256" key="5">
    <source>
        <dbReference type="ARBA" id="ARBA00022452"/>
    </source>
</evidence>
<feature type="domain" description="Trimeric autotransporter adhesin YadA-like stalk" evidence="14">
    <location>
        <begin position="943"/>
        <end position="984"/>
    </location>
</feature>
<feature type="domain" description="Trimeric autotransporter adhesin YadA-like stalk" evidence="14">
    <location>
        <begin position="1325"/>
        <end position="1346"/>
    </location>
</feature>
<dbReference type="GO" id="GO:0009279">
    <property type="term" value="C:cell outer membrane"/>
    <property type="evidence" value="ECO:0007669"/>
    <property type="project" value="UniProtKB-SubCell"/>
</dbReference>
<keyword evidence="5" id="KW-1134">Transmembrane beta strand</keyword>
<feature type="domain" description="Trimeric autotransporter adhesin YadA-like stalk" evidence="14">
    <location>
        <begin position="1211"/>
        <end position="1244"/>
    </location>
</feature>
<feature type="domain" description="Trimeric autotransporter adhesin YadA-like head" evidence="13">
    <location>
        <begin position="1295"/>
        <end position="1319"/>
    </location>
</feature>
<feature type="domain" description="Trimeric autotransporter adhesin YadA-like stalk" evidence="14">
    <location>
        <begin position="818"/>
        <end position="859"/>
    </location>
</feature>
<evidence type="ECO:0000256" key="3">
    <source>
        <dbReference type="ARBA" id="ARBA00005848"/>
    </source>
</evidence>
<dbReference type="Gene3D" id="2.60.40.4050">
    <property type="match status" value="2"/>
</dbReference>
<reference evidence="15" key="1">
    <citation type="journal article" date="2022" name="Phytopathology">
        <title>Complete circularized genome resources of seven strains of Xylella fastidiosa subsp. fastidiosa using hybrid assembly reveals unknown plasmids.</title>
        <authorList>
            <person name="Velasco-Amo M.D.P."/>
            <person name="Arias-Giraldo L.F.F."/>
            <person name="Ecija M.R."/>
            <person name="De La Fuente L."/>
            <person name="Marco-Noales E."/>
            <person name="Moralejo E."/>
            <person name="Navas-Cort J.A."/>
            <person name="Landa B.B."/>
        </authorList>
    </citation>
    <scope>NUCLEOTIDE SEQUENCE</scope>
    <source>
        <strain evidence="15">CFBP8073</strain>
    </source>
</reference>
<organism evidence="15 16">
    <name type="scientific">Xylella fastidiosa subsp. fastidiosa</name>
    <dbReference type="NCBI Taxonomy" id="644356"/>
    <lineage>
        <taxon>Bacteria</taxon>
        <taxon>Pseudomonadati</taxon>
        <taxon>Pseudomonadota</taxon>
        <taxon>Gammaproteobacteria</taxon>
        <taxon>Lysobacterales</taxon>
        <taxon>Lysobacteraceae</taxon>
        <taxon>Xylella</taxon>
    </lineage>
</organism>
<evidence type="ECO:0000256" key="2">
    <source>
        <dbReference type="ARBA" id="ARBA00004442"/>
    </source>
</evidence>
<feature type="domain" description="Trimeric autotransporter adhesin YadA-like head" evidence="13">
    <location>
        <begin position="1147"/>
        <end position="1173"/>
    </location>
</feature>
<dbReference type="Gene3D" id="1.20.5.2280">
    <property type="match status" value="1"/>
</dbReference>
<evidence type="ECO:0000313" key="15">
    <source>
        <dbReference type="EMBL" id="WCF29158.1"/>
    </source>
</evidence>
<keyword evidence="7" id="KW-0732">Signal</keyword>
<dbReference type="Pfam" id="PF03895">
    <property type="entry name" value="YadA_anchor"/>
    <property type="match status" value="1"/>
</dbReference>
<reference evidence="15" key="2">
    <citation type="submission" date="2022-10" db="EMBL/GenBank/DDBJ databases">
        <authorList>
            <person name="Landa B."/>
            <person name="Arias-Giraldo L.F."/>
            <person name="Roman-Ecija M."/>
            <person name="Velasco-Amo M.P."/>
            <person name="De La Fuente L."/>
            <person name="Marco-Noales E."/>
            <person name="Moralejo E."/>
        </authorList>
    </citation>
    <scope>NUCLEOTIDE SEQUENCE</scope>
    <source>
        <strain evidence="15">CFBP8073</strain>
    </source>
</reference>
<name>A0AAJ5R3F1_XYLFS</name>
<dbReference type="Gene3D" id="2.20.70.140">
    <property type="match status" value="6"/>
</dbReference>
<dbReference type="Gene3D" id="3.30.1300.30">
    <property type="entry name" value="GSPII I/J protein-like"/>
    <property type="match status" value="1"/>
</dbReference>
<dbReference type="Gene3D" id="6.20.50.100">
    <property type="match status" value="6"/>
</dbReference>
<feature type="compositionally biased region" description="Polar residues" evidence="11">
    <location>
        <begin position="39"/>
        <end position="56"/>
    </location>
</feature>
<evidence type="ECO:0000256" key="6">
    <source>
        <dbReference type="ARBA" id="ARBA00022692"/>
    </source>
</evidence>
<comment type="similarity">
    <text evidence="3">Belongs to the autotransporter-2 (AT-2) (TC 1.B.40) family.</text>
</comment>
<evidence type="ECO:0000259" key="12">
    <source>
        <dbReference type="Pfam" id="PF03895"/>
    </source>
</evidence>
<gene>
    <name evidence="15" type="ORF">OK117_04655</name>
</gene>
<feature type="domain" description="Trimeric autotransporter adhesin YadA-like stalk" evidence="14">
    <location>
        <begin position="318"/>
        <end position="359"/>
    </location>
</feature>
<evidence type="ECO:0000259" key="13">
    <source>
        <dbReference type="Pfam" id="PF05658"/>
    </source>
</evidence>
<feature type="domain" description="Trimeric autotransporter adhesin YadA-like stalk" evidence="14">
    <location>
        <begin position="693"/>
        <end position="734"/>
    </location>
</feature>
<dbReference type="InterPro" id="IPR011049">
    <property type="entry name" value="Serralysin-like_metalloprot_C"/>
</dbReference>
<evidence type="ECO:0000259" key="14">
    <source>
        <dbReference type="Pfam" id="PF05662"/>
    </source>
</evidence>
<evidence type="ECO:0000313" key="16">
    <source>
        <dbReference type="Proteomes" id="UP001211513"/>
    </source>
</evidence>
<feature type="domain" description="Trimeric autotransporter adhesin YadA-like stalk" evidence="14">
    <location>
        <begin position="443"/>
        <end position="484"/>
    </location>
</feature>
<evidence type="ECO:0000256" key="8">
    <source>
        <dbReference type="ARBA" id="ARBA00022927"/>
    </source>
</evidence>
<evidence type="ECO:0000256" key="9">
    <source>
        <dbReference type="ARBA" id="ARBA00023136"/>
    </source>
</evidence>
<dbReference type="SUPFAM" id="SSF101967">
    <property type="entry name" value="Adhesin YadA, collagen-binding domain"/>
    <property type="match status" value="9"/>
</dbReference>
<dbReference type="Gene3D" id="2.150.10.10">
    <property type="entry name" value="Serralysin-like metalloprotease, C-terminal"/>
    <property type="match status" value="1"/>
</dbReference>
<feature type="region of interest" description="Disordered" evidence="11">
    <location>
        <begin position="38"/>
        <end position="65"/>
    </location>
</feature>
<dbReference type="Gene3D" id="6.10.250.2040">
    <property type="match status" value="2"/>
</dbReference>
<keyword evidence="8" id="KW-0653">Protein transport</keyword>
<proteinExistence type="inferred from homology"/>
<dbReference type="EMBL" id="CP109886">
    <property type="protein sequence ID" value="WCF29158.1"/>
    <property type="molecule type" value="Genomic_DNA"/>
</dbReference>
<feature type="domain" description="Trimeric autotransporter adhesin YadA-like stalk" evidence="14">
    <location>
        <begin position="568"/>
        <end position="609"/>
    </location>
</feature>
<feature type="domain" description="Trimeric autotransporter adhesin YadA-like head" evidence="13">
    <location>
        <begin position="1119"/>
        <end position="1145"/>
    </location>
</feature>
<comment type="subcellular location">
    <subcellularLocation>
        <location evidence="2">Cell outer membrane</location>
    </subcellularLocation>
    <subcellularLocation>
        <location evidence="1">Cell surface</location>
    </subcellularLocation>
</comment>
<feature type="domain" description="Trimeric autotransporter adhesin YadA-like head" evidence="13">
    <location>
        <begin position="1267"/>
        <end position="1293"/>
    </location>
</feature>